<organism evidence="1 2">
    <name type="scientific">Maribacter algarum</name>
    <name type="common">ex Zhang et al. 2020</name>
    <dbReference type="NCBI Taxonomy" id="2578118"/>
    <lineage>
        <taxon>Bacteria</taxon>
        <taxon>Pseudomonadati</taxon>
        <taxon>Bacteroidota</taxon>
        <taxon>Flavobacteriia</taxon>
        <taxon>Flavobacteriales</taxon>
        <taxon>Flavobacteriaceae</taxon>
        <taxon>Maribacter</taxon>
    </lineage>
</organism>
<dbReference type="RefSeq" id="WP_138658256.1">
    <property type="nucleotide sequence ID" value="NZ_VATY01000002.1"/>
</dbReference>
<dbReference type="SUPFAM" id="SSF50939">
    <property type="entry name" value="Sialidases"/>
    <property type="match status" value="1"/>
</dbReference>
<protein>
    <recommendedName>
        <fullName evidence="3">Exo-alpha-sialidase</fullName>
    </recommendedName>
</protein>
<dbReference type="InterPro" id="IPR036278">
    <property type="entry name" value="Sialidase_sf"/>
</dbReference>
<comment type="caution">
    <text evidence="1">The sequence shown here is derived from an EMBL/GenBank/DDBJ whole genome shotgun (WGS) entry which is preliminary data.</text>
</comment>
<gene>
    <name evidence="1" type="ORF">FEE95_12360</name>
</gene>
<proteinExistence type="predicted"/>
<name>A0A5S3PTM7_9FLAO</name>
<evidence type="ECO:0008006" key="3">
    <source>
        <dbReference type="Google" id="ProtNLM"/>
    </source>
</evidence>
<evidence type="ECO:0000313" key="1">
    <source>
        <dbReference type="EMBL" id="TMM57273.1"/>
    </source>
</evidence>
<evidence type="ECO:0000313" key="2">
    <source>
        <dbReference type="Proteomes" id="UP000310314"/>
    </source>
</evidence>
<reference evidence="1 2" key="1">
    <citation type="submission" date="2019-05" db="EMBL/GenBank/DDBJ databases">
        <authorList>
            <person name="Zhang J.-Y."/>
            <person name="Feg X."/>
            <person name="Du Z.-J."/>
        </authorList>
    </citation>
    <scope>NUCLEOTIDE SEQUENCE [LARGE SCALE GENOMIC DNA]</scope>
    <source>
        <strain evidence="1 2">RZ26</strain>
    </source>
</reference>
<dbReference type="EMBL" id="VATY01000002">
    <property type="protein sequence ID" value="TMM57273.1"/>
    <property type="molecule type" value="Genomic_DNA"/>
</dbReference>
<accession>A0A5S3PTM7</accession>
<dbReference type="PROSITE" id="PS51257">
    <property type="entry name" value="PROKAR_LIPOPROTEIN"/>
    <property type="match status" value="1"/>
</dbReference>
<dbReference type="OrthoDB" id="9764969at2"/>
<sequence length="405" mass="45296">MRIVSILIVLFLGFSSCKDVGKKEIEKKETPVVTAITSPVEKNSSLPFLFSDGKKILMSWVEKENDSLTQLRYSEFLEREWRPTQNILRGNDWFVNWADFPAIAENNGSLISHVLKKSSAGTYSYDIKLNLLPEGEKEWKTDLPLHTDGTPTEHGFVSALPYKEGFFITWLDGRNTEEDENGNRGAMTLRAAEVSVTGDVRNETELDARICDCCQTTAVITANGPVVMYRDRSEDEVRDMSIVRWDDGSWTAPQTVYSDNWQIKGCPVNGPKASNIGNALVMAWFTAADKPKVQIIFSSDGGLGFDSPIIVSEANPLGRVDVILLNEHEAIVSWVDHDEKAQLKAMKVNRDGSQGKQYVISDVITSRQSGFPQMERVGGELLFAWTYVSKEQSKVKTALVPLKNF</sequence>
<dbReference type="Proteomes" id="UP000310314">
    <property type="component" value="Unassembled WGS sequence"/>
</dbReference>
<keyword evidence="2" id="KW-1185">Reference proteome</keyword>
<dbReference type="AlphaFoldDB" id="A0A5S3PTM7"/>